<dbReference type="NCBIfam" id="TIGR01730">
    <property type="entry name" value="RND_mfp"/>
    <property type="match status" value="1"/>
</dbReference>
<dbReference type="Gene3D" id="2.40.30.170">
    <property type="match status" value="1"/>
</dbReference>
<evidence type="ECO:0000313" key="4">
    <source>
        <dbReference type="EMBL" id="MBP3956986.1"/>
    </source>
</evidence>
<dbReference type="PANTHER" id="PTHR30158">
    <property type="entry name" value="ACRA/E-RELATED COMPONENT OF DRUG EFFLUX TRANSPORTER"/>
    <property type="match status" value="1"/>
</dbReference>
<accession>A0ABS5BTD4</accession>
<dbReference type="InterPro" id="IPR006143">
    <property type="entry name" value="RND_pump_MFP"/>
</dbReference>
<dbReference type="EMBL" id="JAGKQQ010000001">
    <property type="protein sequence ID" value="MBP3956986.1"/>
    <property type="molecule type" value="Genomic_DNA"/>
</dbReference>
<gene>
    <name evidence="4" type="ORF">J8F10_17085</name>
</gene>
<comment type="similarity">
    <text evidence="1">Belongs to the membrane fusion protein (MFP) (TC 8.A.1) family.</text>
</comment>
<dbReference type="Gene3D" id="2.40.420.20">
    <property type="match status" value="1"/>
</dbReference>
<dbReference type="RefSeq" id="WP_210655622.1">
    <property type="nucleotide sequence ID" value="NZ_JAGKQQ010000001.1"/>
</dbReference>
<protein>
    <submittedName>
        <fullName evidence="4">Efflux RND transporter periplasmic adaptor subunit</fullName>
    </submittedName>
</protein>
<evidence type="ECO:0000256" key="1">
    <source>
        <dbReference type="ARBA" id="ARBA00009477"/>
    </source>
</evidence>
<dbReference type="Gene3D" id="1.10.287.470">
    <property type="entry name" value="Helix hairpin bin"/>
    <property type="match status" value="1"/>
</dbReference>
<dbReference type="PROSITE" id="PS51257">
    <property type="entry name" value="PROKAR_LIPOPROTEIN"/>
    <property type="match status" value="1"/>
</dbReference>
<proteinExistence type="inferred from homology"/>
<comment type="caution">
    <text evidence="4">The sequence shown here is derived from an EMBL/GenBank/DDBJ whole genome shotgun (WGS) entry which is preliminary data.</text>
</comment>
<dbReference type="PANTHER" id="PTHR30158:SF24">
    <property type="entry name" value="HLYD FAMILY SECRETION PROTEIN"/>
    <property type="match status" value="1"/>
</dbReference>
<dbReference type="InterPro" id="IPR058625">
    <property type="entry name" value="MdtA-like_BSH"/>
</dbReference>
<dbReference type="InterPro" id="IPR058626">
    <property type="entry name" value="MdtA-like_b-barrel"/>
</dbReference>
<organism evidence="4 5">
    <name type="scientific">Gemmata palustris</name>
    <dbReference type="NCBI Taxonomy" id="2822762"/>
    <lineage>
        <taxon>Bacteria</taxon>
        <taxon>Pseudomonadati</taxon>
        <taxon>Planctomycetota</taxon>
        <taxon>Planctomycetia</taxon>
        <taxon>Gemmatales</taxon>
        <taxon>Gemmataceae</taxon>
        <taxon>Gemmata</taxon>
    </lineage>
</organism>
<dbReference type="Pfam" id="PF25944">
    <property type="entry name" value="Beta-barrel_RND"/>
    <property type="match status" value="1"/>
</dbReference>
<evidence type="ECO:0000259" key="2">
    <source>
        <dbReference type="Pfam" id="PF25917"/>
    </source>
</evidence>
<evidence type="ECO:0000313" key="5">
    <source>
        <dbReference type="Proteomes" id="UP000676565"/>
    </source>
</evidence>
<dbReference type="Proteomes" id="UP000676565">
    <property type="component" value="Unassembled WGS sequence"/>
</dbReference>
<feature type="domain" description="Multidrug resistance protein MdtA-like barrel-sandwich hybrid" evidence="2">
    <location>
        <begin position="67"/>
        <end position="236"/>
    </location>
</feature>
<keyword evidence="5" id="KW-1185">Reference proteome</keyword>
<dbReference type="Gene3D" id="2.40.50.100">
    <property type="match status" value="1"/>
</dbReference>
<sequence length="429" mass="45579">MSVSRVGAARAAVRGGFVAALLTVVGCGGPDKTGKAELPHPIVSTAPPVERTVTRYETATGRATPLEQVEIRARVNGYLKAIRFQPGREVEKGQLLFEIDSEPYKADLARANATLATAVADLATSDADQQKSESRVATTKIEYDRQEALFKQGVGEQQTRNIAKGSYDEASAALRSAQAKVKVSKAKIDEGKANVQSADLNLGYCTITAPITGIVGDKLVTEGNLVTGGVGNTTLLTTVVAVEKMDVAFDVDENTLQRIQQAVRDGKVKSADPGEIPAEAGLALHGTAYPLKGKISFADNQFNPKTGTVRMKARFDNPKPPVGQRLLAAGMYARIRVPIGEPVNAMLVPESAFGSDQGTKFLYLVGPENKAVRAKVVLGVQEGEERVVESIDVPGEGKPRPLATSDQVIVSGLQRLRPGMTVEPKPAKK</sequence>
<feature type="domain" description="Multidrug resistance protein MdtA-like beta-barrel" evidence="3">
    <location>
        <begin position="245"/>
        <end position="339"/>
    </location>
</feature>
<name>A0ABS5BTD4_9BACT</name>
<dbReference type="Pfam" id="PF25917">
    <property type="entry name" value="BSH_RND"/>
    <property type="match status" value="1"/>
</dbReference>
<dbReference type="SUPFAM" id="SSF111369">
    <property type="entry name" value="HlyD-like secretion proteins"/>
    <property type="match status" value="1"/>
</dbReference>
<evidence type="ECO:0000259" key="3">
    <source>
        <dbReference type="Pfam" id="PF25944"/>
    </source>
</evidence>
<reference evidence="4 5" key="1">
    <citation type="submission" date="2021-04" db="EMBL/GenBank/DDBJ databases">
        <authorList>
            <person name="Ivanova A."/>
        </authorList>
    </citation>
    <scope>NUCLEOTIDE SEQUENCE [LARGE SCALE GENOMIC DNA]</scope>
    <source>
        <strain evidence="4 5">G18</strain>
    </source>
</reference>